<sequence>MLEILVDLVWNFNAGLYDRKNGFEVSAMKLSHLMLRLLDKSSIKTNAGLHDTDLLCHRDLWLKIFTILGPVILKFATQDVDLDDEYKKVQESLAEECLSLLEILDARFDDQKQGESSSSFSTEASIFPDELFAQLATYIPKHVGHRLRRVCFVGASPQDADNYEGKPSLESVQTVEGQQLPNQIPE</sequence>
<proteinExistence type="predicted"/>
<comment type="caution">
    <text evidence="2">The sequence shown here is derived from an EMBL/GenBank/DDBJ whole genome shotgun (WGS) entry which is preliminary data.</text>
</comment>
<evidence type="ECO:0000313" key="2">
    <source>
        <dbReference type="EMBL" id="PSR70661.1"/>
    </source>
</evidence>
<organism evidence="2 3">
    <name type="scientific">Hermanssonia centrifuga</name>
    <dbReference type="NCBI Taxonomy" id="98765"/>
    <lineage>
        <taxon>Eukaryota</taxon>
        <taxon>Fungi</taxon>
        <taxon>Dikarya</taxon>
        <taxon>Basidiomycota</taxon>
        <taxon>Agaricomycotina</taxon>
        <taxon>Agaricomycetes</taxon>
        <taxon>Polyporales</taxon>
        <taxon>Meruliaceae</taxon>
        <taxon>Hermanssonia</taxon>
    </lineage>
</organism>
<reference evidence="2 3" key="1">
    <citation type="submission" date="2018-02" db="EMBL/GenBank/DDBJ databases">
        <title>Genome sequence of the basidiomycete white-rot fungus Phlebia centrifuga.</title>
        <authorList>
            <person name="Granchi Z."/>
            <person name="Peng M."/>
            <person name="de Vries R.P."/>
            <person name="Hilden K."/>
            <person name="Makela M.R."/>
            <person name="Grigoriev I."/>
            <person name="Riley R."/>
        </authorList>
    </citation>
    <scope>NUCLEOTIDE SEQUENCE [LARGE SCALE GENOMIC DNA]</scope>
    <source>
        <strain evidence="2 3">FBCC195</strain>
    </source>
</reference>
<dbReference type="AlphaFoldDB" id="A0A2R6NE97"/>
<keyword evidence="3" id="KW-1185">Reference proteome</keyword>
<accession>A0A2R6NE97</accession>
<evidence type="ECO:0000313" key="3">
    <source>
        <dbReference type="Proteomes" id="UP000186601"/>
    </source>
</evidence>
<name>A0A2R6NE97_9APHY</name>
<feature type="compositionally biased region" description="Polar residues" evidence="1">
    <location>
        <begin position="170"/>
        <end position="186"/>
    </location>
</feature>
<feature type="region of interest" description="Disordered" evidence="1">
    <location>
        <begin position="159"/>
        <end position="186"/>
    </location>
</feature>
<evidence type="ECO:0000256" key="1">
    <source>
        <dbReference type="SAM" id="MobiDB-lite"/>
    </source>
</evidence>
<dbReference type="Proteomes" id="UP000186601">
    <property type="component" value="Unassembled WGS sequence"/>
</dbReference>
<protein>
    <submittedName>
        <fullName evidence="2">Uncharacterized protein</fullName>
    </submittedName>
</protein>
<dbReference type="EMBL" id="MLYV02001337">
    <property type="protein sequence ID" value="PSR70661.1"/>
    <property type="molecule type" value="Genomic_DNA"/>
</dbReference>
<gene>
    <name evidence="2" type="ORF">PHLCEN_2v13466</name>
</gene>